<feature type="region of interest" description="Disordered" evidence="1">
    <location>
        <begin position="1"/>
        <end position="21"/>
    </location>
</feature>
<protein>
    <recommendedName>
        <fullName evidence="2">Helix-turn-helix domain-containing protein</fullName>
    </recommendedName>
</protein>
<accession>A0A919BQX9</accession>
<evidence type="ECO:0000256" key="1">
    <source>
        <dbReference type="SAM" id="MobiDB-lite"/>
    </source>
</evidence>
<comment type="caution">
    <text evidence="3">The sequence shown here is derived from an EMBL/GenBank/DDBJ whole genome shotgun (WGS) entry which is preliminary data.</text>
</comment>
<reference evidence="3" key="2">
    <citation type="submission" date="2020-09" db="EMBL/GenBank/DDBJ databases">
        <authorList>
            <person name="Sun Q."/>
            <person name="Ohkuma M."/>
        </authorList>
    </citation>
    <scope>NUCLEOTIDE SEQUENCE</scope>
    <source>
        <strain evidence="3">JCM 4122</strain>
    </source>
</reference>
<name>A0A919BQX9_STRFL</name>
<dbReference type="AlphaFoldDB" id="A0A919BQX9"/>
<dbReference type="EMBL" id="BNBE01000002">
    <property type="protein sequence ID" value="GHG06594.1"/>
    <property type="molecule type" value="Genomic_DNA"/>
</dbReference>
<sequence>MPDRGSRRKPRKEPLPKGPERTRVAAELRELYEEGITIRSIAAVTDWSYSTVHRLLTEAGPKFRLAQGRR</sequence>
<dbReference type="RefSeq" id="WP_190042586.1">
    <property type="nucleotide sequence ID" value="NZ_BNBE01000002.1"/>
</dbReference>
<evidence type="ECO:0000259" key="2">
    <source>
        <dbReference type="Pfam" id="PF19575"/>
    </source>
</evidence>
<dbReference type="Pfam" id="PF19575">
    <property type="entry name" value="HTH_58"/>
    <property type="match status" value="1"/>
</dbReference>
<proteinExistence type="predicted"/>
<evidence type="ECO:0000313" key="3">
    <source>
        <dbReference type="EMBL" id="GHG06594.1"/>
    </source>
</evidence>
<organism evidence="3 4">
    <name type="scientific">Streptomyces filamentosus</name>
    <name type="common">Streptomyces roseosporus</name>
    <dbReference type="NCBI Taxonomy" id="67294"/>
    <lineage>
        <taxon>Bacteria</taxon>
        <taxon>Bacillati</taxon>
        <taxon>Actinomycetota</taxon>
        <taxon>Actinomycetes</taxon>
        <taxon>Kitasatosporales</taxon>
        <taxon>Streptomycetaceae</taxon>
        <taxon>Streptomyces</taxon>
    </lineage>
</organism>
<dbReference type="Gene3D" id="1.10.10.60">
    <property type="entry name" value="Homeodomain-like"/>
    <property type="match status" value="1"/>
</dbReference>
<feature type="compositionally biased region" description="Basic and acidic residues" evidence="1">
    <location>
        <begin position="12"/>
        <end position="21"/>
    </location>
</feature>
<reference evidence="3" key="1">
    <citation type="journal article" date="2014" name="Int. J. Syst. Evol. Microbiol.">
        <title>Complete genome sequence of Corynebacterium casei LMG S-19264T (=DSM 44701T), isolated from a smear-ripened cheese.</title>
        <authorList>
            <consortium name="US DOE Joint Genome Institute (JGI-PGF)"/>
            <person name="Walter F."/>
            <person name="Albersmeier A."/>
            <person name="Kalinowski J."/>
            <person name="Ruckert C."/>
        </authorList>
    </citation>
    <scope>NUCLEOTIDE SEQUENCE</scope>
    <source>
        <strain evidence="3">JCM 4122</strain>
    </source>
</reference>
<feature type="compositionally biased region" description="Basic residues" evidence="1">
    <location>
        <begin position="1"/>
        <end position="11"/>
    </location>
</feature>
<dbReference type="InterPro" id="IPR045745">
    <property type="entry name" value="HTH_58_Actinobacteria-type"/>
</dbReference>
<keyword evidence="4" id="KW-1185">Reference proteome</keyword>
<gene>
    <name evidence="3" type="ORF">GCM10017667_42310</name>
</gene>
<evidence type="ECO:0000313" key="4">
    <source>
        <dbReference type="Proteomes" id="UP000632849"/>
    </source>
</evidence>
<dbReference type="Proteomes" id="UP000632849">
    <property type="component" value="Unassembled WGS sequence"/>
</dbReference>
<feature type="domain" description="Helix-turn-helix" evidence="2">
    <location>
        <begin position="18"/>
        <end position="65"/>
    </location>
</feature>